<dbReference type="WormBase" id="F31F6.1">
    <property type="protein sequence ID" value="CE45737"/>
    <property type="gene ID" value="WBGene00009300"/>
</dbReference>
<dbReference type="STRING" id="6239.F31F6.1.1"/>
<dbReference type="GO" id="GO:0016301">
    <property type="term" value="F:kinase activity"/>
    <property type="evidence" value="ECO:0007669"/>
    <property type="project" value="UniProtKB-KW"/>
</dbReference>
<dbReference type="KEGG" id="cel:CELE_F31F6.1"/>
<evidence type="ECO:0000313" key="1">
    <source>
        <dbReference type="EMBL" id="CAA93748.2"/>
    </source>
</evidence>
<dbReference type="UCSC" id="F31F6.1">
    <property type="organism name" value="c. elegans"/>
</dbReference>
<dbReference type="PeptideAtlas" id="Q19942"/>
<dbReference type="AGR" id="WB:WBGene00009300"/>
<evidence type="ECO:0000313" key="2">
    <source>
        <dbReference type="Proteomes" id="UP000001940"/>
    </source>
</evidence>
<dbReference type="RefSeq" id="NP_510468.2">
    <property type="nucleotide sequence ID" value="NM_078067.2"/>
</dbReference>
<dbReference type="Proteomes" id="UP000001940">
    <property type="component" value="Chromosome X"/>
</dbReference>
<keyword evidence="1" id="KW-0808">Transferase</keyword>
<accession>Q19942</accession>
<dbReference type="Bgee" id="WBGene00009300">
    <property type="expression patterns" value="Expressed in adult organism and 2 other cell types or tissues"/>
</dbReference>
<reference evidence="1 2" key="1">
    <citation type="journal article" date="1998" name="Science">
        <title>Genome sequence of the nematode C. elegans: a platform for investigating biology.</title>
        <authorList>
            <consortium name="The C. elegans sequencing consortium"/>
            <person name="Sulson J.E."/>
            <person name="Waterston R."/>
        </authorList>
    </citation>
    <scope>NUCLEOTIDE SEQUENCE [LARGE SCALE GENOMIC DNA]</scope>
    <source>
        <strain evidence="1 2">Bristol N2</strain>
    </source>
</reference>
<dbReference type="EMBL" id="BX284606">
    <property type="protein sequence ID" value="CAA93748.2"/>
    <property type="molecule type" value="Genomic_DNA"/>
</dbReference>
<name>Q19942_CAEEL</name>
<keyword evidence="1" id="KW-0418">Kinase</keyword>
<keyword evidence="2" id="KW-1185">Reference proteome</keyword>
<dbReference type="CTD" id="185175"/>
<protein>
    <submittedName>
        <fullName evidence="1">Protein kinase domain-containing protein</fullName>
    </submittedName>
</protein>
<proteinExistence type="predicted"/>
<dbReference type="InParanoid" id="Q19942"/>
<dbReference type="PaxDb" id="6239-F31F6.1"/>
<dbReference type="AlphaFoldDB" id="Q19942"/>
<sequence length="365" mass="41098">MSIEQSFQHLACAPTSLNLIWFTVQMGELAKKLPFKEAKTGLIKSIAHILHDEKFEKIRGDEAMLNLFEMLAKCSTKIGGAEVYKQAYGLDLFNYYKEFYFQWAHECGKMKSVSQFRTVFHLARCKLGNRMSPTLIEKDFEKIFQQYFGMLSMQRVLGRTGTLDQLFAKCSFEELMPAENVRSLGTPVELSGGSVTVLPHRRVLEVIRETMSSSDILPNKSESSILLDGSPSTIWSACPNDSLELLRARRLKKCELQSTVNDVVLSKYTESFSMSGQPFNDRSSAKSKGMFAQNLAISTTVDSQKDILHRGAVRGNSVLEASTCSTPKEEISFVDVSTYMKNQQHQDSATMPNAVCNFIDFTYLL</sequence>
<dbReference type="GeneID" id="185175"/>
<gene>
    <name evidence="1" type="ORF">CELE_F31F6.1</name>
    <name evidence="1 3" type="ORF">F31F6.1</name>
</gene>
<dbReference type="PhylomeDB" id="Q19942"/>
<evidence type="ECO:0000313" key="3">
    <source>
        <dbReference type="WormBase" id="F31F6.1"/>
    </source>
</evidence>
<organism evidence="1 2">
    <name type="scientific">Caenorhabditis elegans</name>
    <dbReference type="NCBI Taxonomy" id="6239"/>
    <lineage>
        <taxon>Eukaryota</taxon>
        <taxon>Metazoa</taxon>
        <taxon>Ecdysozoa</taxon>
        <taxon>Nematoda</taxon>
        <taxon>Chromadorea</taxon>
        <taxon>Rhabditida</taxon>
        <taxon>Rhabditina</taxon>
        <taxon>Rhabditomorpha</taxon>
        <taxon>Rhabditoidea</taxon>
        <taxon>Rhabditidae</taxon>
        <taxon>Peloderinae</taxon>
        <taxon>Caenorhabditis</taxon>
    </lineage>
</organism>
<dbReference type="SMR" id="Q19942"/>
<dbReference type="HOGENOM" id="CLU_064808_0_0_1"/>